<dbReference type="Proteomes" id="UP000001876">
    <property type="component" value="Unassembled WGS sequence"/>
</dbReference>
<evidence type="ECO:0000256" key="2">
    <source>
        <dbReference type="ARBA" id="ARBA00009836"/>
    </source>
</evidence>
<dbReference type="InterPro" id="IPR002745">
    <property type="entry name" value="Ptrans_KptA/Tpt1"/>
</dbReference>
<dbReference type="STRING" id="564608.C1N127"/>
<protein>
    <recommendedName>
        <fullName evidence="3">2'-phosphotransferase</fullName>
        <ecNumber evidence="3">2.7.1.160</ecNumber>
    </recommendedName>
</protein>
<proteinExistence type="inferred from homology"/>
<dbReference type="SUPFAM" id="SSF56399">
    <property type="entry name" value="ADP-ribosylation"/>
    <property type="match status" value="1"/>
</dbReference>
<dbReference type="PANTHER" id="PTHR12684:SF2">
    <property type="entry name" value="TRNA 2'-PHOSPHOTRANSFERASE 1"/>
    <property type="match status" value="1"/>
</dbReference>
<keyword evidence="4" id="KW-0808">Transferase</keyword>
<evidence type="ECO:0000256" key="4">
    <source>
        <dbReference type="ARBA" id="ARBA00022679"/>
    </source>
</evidence>
<dbReference type="Pfam" id="PF01885">
    <property type="entry name" value="PTS_2-RNA"/>
    <property type="match status" value="1"/>
</dbReference>
<dbReference type="KEGG" id="mpp:MICPUCDRAFT_48280"/>
<dbReference type="eggNOG" id="KOG2278">
    <property type="taxonomic scope" value="Eukaryota"/>
</dbReference>
<keyword evidence="9" id="KW-1185">Reference proteome</keyword>
<dbReference type="PANTHER" id="PTHR12684">
    <property type="entry name" value="PUTATIVE PHOSPHOTRANSFERASE"/>
    <property type="match status" value="1"/>
</dbReference>
<dbReference type="InterPro" id="IPR042080">
    <property type="entry name" value="RNA_2'-PTrans_N"/>
</dbReference>
<organism evidence="9">
    <name type="scientific">Micromonas pusilla (strain CCMP1545)</name>
    <name type="common">Picoplanktonic green alga</name>
    <dbReference type="NCBI Taxonomy" id="564608"/>
    <lineage>
        <taxon>Eukaryota</taxon>
        <taxon>Viridiplantae</taxon>
        <taxon>Chlorophyta</taxon>
        <taxon>Mamiellophyceae</taxon>
        <taxon>Mamiellales</taxon>
        <taxon>Mamiellaceae</taxon>
        <taxon>Micromonas</taxon>
    </lineage>
</organism>
<feature type="compositionally biased region" description="Gly residues" evidence="7">
    <location>
        <begin position="36"/>
        <end position="47"/>
    </location>
</feature>
<dbReference type="RefSeq" id="XP_003061736.1">
    <property type="nucleotide sequence ID" value="XM_003061690.1"/>
</dbReference>
<accession>C1N127</accession>
<evidence type="ECO:0000256" key="5">
    <source>
        <dbReference type="ARBA" id="ARBA00023027"/>
    </source>
</evidence>
<dbReference type="GeneID" id="9686938"/>
<evidence type="ECO:0000313" key="8">
    <source>
        <dbReference type="EMBL" id="EEH54366.1"/>
    </source>
</evidence>
<dbReference type="InterPro" id="IPR042081">
    <property type="entry name" value="RNA_2'-PTrans_C"/>
</dbReference>
<comment type="catalytic activity">
    <reaction evidence="6">
        <text>2'-phospho-[ligated tRNA] + NAD(+) = mature tRNA + ADP-alpha-D-ribose 1'',2''-cyclic phosphate + nicotinamide</text>
        <dbReference type="Rhea" id="RHEA:23324"/>
        <dbReference type="Rhea" id="RHEA-COMP:11106"/>
        <dbReference type="Rhea" id="RHEA-COMP:11107"/>
        <dbReference type="ChEBI" id="CHEBI:17154"/>
        <dbReference type="ChEBI" id="CHEBI:57540"/>
        <dbReference type="ChEBI" id="CHEBI:76596"/>
        <dbReference type="ChEBI" id="CHEBI:82883"/>
        <dbReference type="ChEBI" id="CHEBI:85027"/>
        <dbReference type="EC" id="2.7.1.160"/>
    </reaction>
</comment>
<evidence type="ECO:0000313" key="9">
    <source>
        <dbReference type="Proteomes" id="UP000001876"/>
    </source>
</evidence>
<sequence>MPIADAYMPSASVPCPGPMRATTGERGRGRGRGGRGGRGASGGRGGRGARGRFLANWARDPDVALSVNLSQLLRHGALDAGLGDVLTPAGGVPLDRVLALPRFKGVTAEAIETLVANCPKRRFELFLAEKGGGGDDVTTKMIRATQGHSIRGGALDDDAMLARVSVERARAELRYAVHGTSLRAWETIKTEGLLRMRRRHVHLAAALPGSADEVTSGMRSDAQVAVWVDVAAAVADGVAFFVAANGAVLTPGVGRDGVLHPRYFHRACRVLDRASREGEALPLADAAAWKDVAESDDDDGDGAATEEGGGREAGGSESTPSRFPARWGPEPLAQTMDYRPLPGGYGHGSGTLARWIQENMDADAKGRDANQLG</sequence>
<comment type="similarity">
    <text evidence="2">Belongs to the KptA/TPT1 family.</text>
</comment>
<name>C1N127_MICPC</name>
<evidence type="ECO:0000256" key="1">
    <source>
        <dbReference type="ARBA" id="ARBA00003343"/>
    </source>
</evidence>
<dbReference type="EC" id="2.7.1.160" evidence="3"/>
<gene>
    <name evidence="8" type="ORF">MICPUCDRAFT_48280</name>
</gene>
<evidence type="ECO:0000256" key="3">
    <source>
        <dbReference type="ARBA" id="ARBA00012007"/>
    </source>
</evidence>
<dbReference type="Gene3D" id="1.10.10.970">
    <property type="entry name" value="RNA 2'-phosphotransferase, Tpt1/KptA family, N-terminal domain"/>
    <property type="match status" value="1"/>
</dbReference>
<evidence type="ECO:0000256" key="7">
    <source>
        <dbReference type="SAM" id="MobiDB-lite"/>
    </source>
</evidence>
<feature type="region of interest" description="Disordered" evidence="7">
    <location>
        <begin position="1"/>
        <end position="47"/>
    </location>
</feature>
<dbReference type="Gene3D" id="3.20.170.30">
    <property type="match status" value="1"/>
</dbReference>
<evidence type="ECO:0000256" key="6">
    <source>
        <dbReference type="ARBA" id="ARBA00047949"/>
    </source>
</evidence>
<dbReference type="OrthoDB" id="419694at2759"/>
<comment type="function">
    <text evidence="1">Catalyzes the last step of tRNA splicing, the transfer of the splice junction 2'-phosphate from ligated tRNA to NAD to produce ADP-ribose 1''-2'' cyclic phosphate.</text>
</comment>
<dbReference type="EMBL" id="GG663744">
    <property type="protein sequence ID" value="EEH54366.1"/>
    <property type="molecule type" value="Genomic_DNA"/>
</dbReference>
<keyword evidence="5" id="KW-0520">NAD</keyword>
<dbReference type="AlphaFoldDB" id="C1N127"/>
<feature type="region of interest" description="Disordered" evidence="7">
    <location>
        <begin position="292"/>
        <end position="351"/>
    </location>
</feature>
<dbReference type="GO" id="GO:0000215">
    <property type="term" value="F:tRNA 2'-phosphotransferase activity"/>
    <property type="evidence" value="ECO:0007669"/>
    <property type="project" value="UniProtKB-EC"/>
</dbReference>
<dbReference type="GO" id="GO:0006388">
    <property type="term" value="P:tRNA splicing, via endonucleolytic cleavage and ligation"/>
    <property type="evidence" value="ECO:0007669"/>
    <property type="project" value="TreeGrafter"/>
</dbReference>
<reference evidence="8 9" key="1">
    <citation type="journal article" date="2009" name="Science">
        <title>Green evolution and dynamic adaptations revealed by genomes of the marine picoeukaryotes Micromonas.</title>
        <authorList>
            <person name="Worden A.Z."/>
            <person name="Lee J.H."/>
            <person name="Mock T."/>
            <person name="Rouze P."/>
            <person name="Simmons M.P."/>
            <person name="Aerts A.L."/>
            <person name="Allen A.E."/>
            <person name="Cuvelier M.L."/>
            <person name="Derelle E."/>
            <person name="Everett M.V."/>
            <person name="Foulon E."/>
            <person name="Grimwood J."/>
            <person name="Gundlach H."/>
            <person name="Henrissat B."/>
            <person name="Napoli C."/>
            <person name="McDonald S.M."/>
            <person name="Parker M.S."/>
            <person name="Rombauts S."/>
            <person name="Salamov A."/>
            <person name="Von Dassow P."/>
            <person name="Badger J.H."/>
            <person name="Coutinho P.M."/>
            <person name="Demir E."/>
            <person name="Dubchak I."/>
            <person name="Gentemann C."/>
            <person name="Eikrem W."/>
            <person name="Gready J.E."/>
            <person name="John U."/>
            <person name="Lanier W."/>
            <person name="Lindquist E.A."/>
            <person name="Lucas S."/>
            <person name="Mayer K.F."/>
            <person name="Moreau H."/>
            <person name="Not F."/>
            <person name="Otillar R."/>
            <person name="Panaud O."/>
            <person name="Pangilinan J."/>
            <person name="Paulsen I."/>
            <person name="Piegu B."/>
            <person name="Poliakov A."/>
            <person name="Robbens S."/>
            <person name="Schmutz J."/>
            <person name="Toulza E."/>
            <person name="Wyss T."/>
            <person name="Zelensky A."/>
            <person name="Zhou K."/>
            <person name="Armbrust E.V."/>
            <person name="Bhattacharya D."/>
            <person name="Goodenough U.W."/>
            <person name="Van de Peer Y."/>
            <person name="Grigoriev I.V."/>
        </authorList>
    </citation>
    <scope>NUCLEOTIDE SEQUENCE [LARGE SCALE GENOMIC DNA]</scope>
    <source>
        <strain evidence="8 9">CCMP1545</strain>
    </source>
</reference>